<dbReference type="PANTHER" id="PTHR38797">
    <property type="entry name" value="NUCLEAR PORE COMPLEX PROTEIN NUP85-RELATED"/>
    <property type="match status" value="1"/>
</dbReference>
<dbReference type="EMBL" id="CAWUHC010000147">
    <property type="protein sequence ID" value="CAK7235817.1"/>
    <property type="molecule type" value="Genomic_DNA"/>
</dbReference>
<sequence length="366" mass="39738">MPCYGVGIALTDNAIASSNAADVIDKLAPPYDSSASDEYNGYKSLSSFLWHLWTIVSGLGRLVPHDAEHPGQATIVEILVKLGKHDRGTIQIWAGDPLRLWDDLPLFAQRMVEISDSPAIDDDFEPLTEHAARHWRNQCAFMARCLDGEVAGWDDYALVALSSALERDNWTSALHLRCELLAATEWVIYSGPTLLSFAEQNDHSKNSGDYGGGDGDGDGNSSVYNDDIPSGPLFSGPDGLSVQRWDFWRARFTALLDQSKTLLEQKPHVDQGNEGGDVSLSQHMTGDTGNAMMTGPSVHDPRGDIATKEARAYKEAPENFPVPAGTLVDEVCTAIMIAIERMVAAEAVVAAMGDIKNMESESEEGE</sequence>
<accession>A0ABP0CW80</accession>
<dbReference type="PANTHER" id="PTHR38797:SF4">
    <property type="entry name" value="NUCLEAR PORE COMPLEX PROTEIN NUP85"/>
    <property type="match status" value="1"/>
</dbReference>
<keyword evidence="3" id="KW-1185">Reference proteome</keyword>
<evidence type="ECO:0000313" key="3">
    <source>
        <dbReference type="Proteomes" id="UP001642406"/>
    </source>
</evidence>
<name>A0ABP0CW80_9PEZI</name>
<dbReference type="Proteomes" id="UP001642406">
    <property type="component" value="Unassembled WGS sequence"/>
</dbReference>
<dbReference type="InterPro" id="IPR053204">
    <property type="entry name" value="Oxopyrrolidines_Biosynth-assoc"/>
</dbReference>
<gene>
    <name evidence="2" type="ORF">SBRCBS47491_009423</name>
</gene>
<reference evidence="2 3" key="1">
    <citation type="submission" date="2024-01" db="EMBL/GenBank/DDBJ databases">
        <authorList>
            <person name="Allen C."/>
            <person name="Tagirdzhanova G."/>
        </authorList>
    </citation>
    <scope>NUCLEOTIDE SEQUENCE [LARGE SCALE GENOMIC DNA]</scope>
</reference>
<evidence type="ECO:0008006" key="4">
    <source>
        <dbReference type="Google" id="ProtNLM"/>
    </source>
</evidence>
<comment type="caution">
    <text evidence="2">The sequence shown here is derived from an EMBL/GenBank/DDBJ whole genome shotgun (WGS) entry which is preliminary data.</text>
</comment>
<dbReference type="Pfam" id="PF12311">
    <property type="entry name" value="DUF3632"/>
    <property type="match status" value="1"/>
</dbReference>
<proteinExistence type="predicted"/>
<evidence type="ECO:0000256" key="1">
    <source>
        <dbReference type="SAM" id="MobiDB-lite"/>
    </source>
</evidence>
<organism evidence="2 3">
    <name type="scientific">Sporothrix bragantina</name>
    <dbReference type="NCBI Taxonomy" id="671064"/>
    <lineage>
        <taxon>Eukaryota</taxon>
        <taxon>Fungi</taxon>
        <taxon>Dikarya</taxon>
        <taxon>Ascomycota</taxon>
        <taxon>Pezizomycotina</taxon>
        <taxon>Sordariomycetes</taxon>
        <taxon>Sordariomycetidae</taxon>
        <taxon>Ophiostomatales</taxon>
        <taxon>Ophiostomataceae</taxon>
        <taxon>Sporothrix</taxon>
    </lineage>
</organism>
<feature type="region of interest" description="Disordered" evidence="1">
    <location>
        <begin position="205"/>
        <end position="224"/>
    </location>
</feature>
<evidence type="ECO:0000313" key="2">
    <source>
        <dbReference type="EMBL" id="CAK7235817.1"/>
    </source>
</evidence>
<protein>
    <recommendedName>
        <fullName evidence="4">Nuclear pore complex protein Nup85</fullName>
    </recommendedName>
</protein>
<dbReference type="InterPro" id="IPR022085">
    <property type="entry name" value="OpdG"/>
</dbReference>